<dbReference type="OrthoDB" id="1775746at2"/>
<gene>
    <name evidence="1" type="ORF">EDD63_15010</name>
</gene>
<keyword evidence="2" id="KW-1185">Reference proteome</keyword>
<dbReference type="NCBIfam" id="NF041499">
    <property type="entry name" value="MobP3"/>
    <property type="match status" value="1"/>
</dbReference>
<dbReference type="EMBL" id="SODD01000050">
    <property type="protein sequence ID" value="TDW13104.1"/>
    <property type="molecule type" value="Genomic_DNA"/>
</dbReference>
<dbReference type="Pfam" id="PF18555">
    <property type="entry name" value="MobL"/>
    <property type="match status" value="1"/>
</dbReference>
<evidence type="ECO:0000313" key="1">
    <source>
        <dbReference type="EMBL" id="TDW13104.1"/>
    </source>
</evidence>
<organism evidence="1 2">
    <name type="scientific">Breznakia blatticola</name>
    <dbReference type="NCBI Taxonomy" id="1754012"/>
    <lineage>
        <taxon>Bacteria</taxon>
        <taxon>Bacillati</taxon>
        <taxon>Bacillota</taxon>
        <taxon>Erysipelotrichia</taxon>
        <taxon>Erysipelotrichales</taxon>
        <taxon>Erysipelotrichaceae</taxon>
        <taxon>Breznakia</taxon>
    </lineage>
</organism>
<proteinExistence type="predicted"/>
<dbReference type="Proteomes" id="UP000294743">
    <property type="component" value="Unassembled WGS sequence"/>
</dbReference>
<dbReference type="AlphaFoldDB" id="A0A4R7ZCC0"/>
<accession>A0A4R7ZCC0</accession>
<dbReference type="InterPro" id="IPR041073">
    <property type="entry name" value="MobL"/>
</dbReference>
<comment type="caution">
    <text evidence="1">The sequence shown here is derived from an EMBL/GenBank/DDBJ whole genome shotgun (WGS) entry which is preliminary data.</text>
</comment>
<sequence length="556" mass="64695">MARLIMYSDFLSNKEKPQILNSLEYIAKREGVEINGKQKLIEQKYDLKGLVTKKQEELITEVVTKYPDTKELLEYQEYTNQSTKQNASNFITMATQRLEELAFTNADYMKYISERPGVEINENDTHGLFNKDGVADLSHVKSTFADHQGVVWRDVISLRREDAIEVGLDSREAWQKMLSSHMNKKAELLGIPQDEFHWCAAFHDESFHPHVHVMSWSDNLAAGYQDVHAIEKFKSVLANDIFENEMWLAKELKNEVRIDLETEYKNKLDEIVKDASIAFVGKSEDENINPIVMNVENKLVDLSSVLKEKGSRVYGYQTAEAKDKTDDLVSYLLHQEELRPLLKEYVESNQRLVEFYKKDTSQFAEEFLNKMIHPEKGDRKVLHNAVVAAAYEIKDANYSKQIVYGEQLHSLNQKLSEYTVPHDVKDKEKLALAISKVGFLQEKNLHEIVEDLKPLIDDEEKAMEIMLDAKDNSLLTKTETRMINNAYDERIDEKVDFENYEKTNESIKQNVAESLIMRFMTFLSNDTNEHNHELKRIQSIKAEDRMLIRHAQKQRR</sequence>
<protein>
    <submittedName>
        <fullName evidence="1">Uncharacterized protein</fullName>
    </submittedName>
</protein>
<reference evidence="1 2" key="1">
    <citation type="submission" date="2019-03" db="EMBL/GenBank/DDBJ databases">
        <title>Genomic Encyclopedia of Type Strains, Phase IV (KMG-IV): sequencing the most valuable type-strain genomes for metagenomic binning, comparative biology and taxonomic classification.</title>
        <authorList>
            <person name="Goeker M."/>
        </authorList>
    </citation>
    <scope>NUCLEOTIDE SEQUENCE [LARGE SCALE GENOMIC DNA]</scope>
    <source>
        <strain evidence="1 2">DSM 28867</strain>
    </source>
</reference>
<evidence type="ECO:0000313" key="2">
    <source>
        <dbReference type="Proteomes" id="UP000294743"/>
    </source>
</evidence>
<dbReference type="InterPro" id="IPR048102">
    <property type="entry name" value="MobP3"/>
</dbReference>
<name>A0A4R7ZCC0_9FIRM</name>
<dbReference type="RefSeq" id="WP_134171100.1">
    <property type="nucleotide sequence ID" value="NZ_SODD01000050.1"/>
</dbReference>